<organism evidence="3 4">
    <name type="scientific">Hypocrea virens (strain Gv29-8 / FGSC 10586)</name>
    <name type="common">Gliocladium virens</name>
    <name type="synonym">Trichoderma virens</name>
    <dbReference type="NCBI Taxonomy" id="413071"/>
    <lineage>
        <taxon>Eukaryota</taxon>
        <taxon>Fungi</taxon>
        <taxon>Dikarya</taxon>
        <taxon>Ascomycota</taxon>
        <taxon>Pezizomycotina</taxon>
        <taxon>Sordariomycetes</taxon>
        <taxon>Hypocreomycetidae</taxon>
        <taxon>Hypocreales</taxon>
        <taxon>Hypocreaceae</taxon>
        <taxon>Trichoderma</taxon>
    </lineage>
</organism>
<dbReference type="InParanoid" id="G9MFV2"/>
<feature type="coiled-coil region" evidence="1">
    <location>
        <begin position="44"/>
        <end position="71"/>
    </location>
</feature>
<dbReference type="RefSeq" id="XP_013960612.1">
    <property type="nucleotide sequence ID" value="XM_014105137.1"/>
</dbReference>
<keyword evidence="1" id="KW-0175">Coiled coil</keyword>
<protein>
    <submittedName>
        <fullName evidence="3">Uncharacterized protein</fullName>
    </submittedName>
</protein>
<accession>G9MFV2</accession>
<reference evidence="3 4" key="1">
    <citation type="journal article" date="2011" name="Genome Biol.">
        <title>Comparative genome sequence analysis underscores mycoparasitism as the ancestral life style of Trichoderma.</title>
        <authorList>
            <person name="Kubicek C.P."/>
            <person name="Herrera-Estrella A."/>
            <person name="Seidl-Seiboth V."/>
            <person name="Martinez D.A."/>
            <person name="Druzhinina I.S."/>
            <person name="Thon M."/>
            <person name="Zeilinger S."/>
            <person name="Casas-Flores S."/>
            <person name="Horwitz B.A."/>
            <person name="Mukherjee P.K."/>
            <person name="Mukherjee M."/>
            <person name="Kredics L."/>
            <person name="Alcaraz L.D."/>
            <person name="Aerts A."/>
            <person name="Antal Z."/>
            <person name="Atanasova L."/>
            <person name="Cervantes-Badillo M.G."/>
            <person name="Challacombe J."/>
            <person name="Chertkov O."/>
            <person name="McCluskey K."/>
            <person name="Coulpier F."/>
            <person name="Deshpande N."/>
            <person name="von Doehren H."/>
            <person name="Ebbole D.J."/>
            <person name="Esquivel-Naranjo E.U."/>
            <person name="Fekete E."/>
            <person name="Flipphi M."/>
            <person name="Glaser F."/>
            <person name="Gomez-Rodriguez E.Y."/>
            <person name="Gruber S."/>
            <person name="Han C."/>
            <person name="Henrissat B."/>
            <person name="Hermosa R."/>
            <person name="Hernandez-Onate M."/>
            <person name="Karaffa L."/>
            <person name="Kosti I."/>
            <person name="Le Crom S."/>
            <person name="Lindquist E."/>
            <person name="Lucas S."/>
            <person name="Luebeck M."/>
            <person name="Luebeck P.S."/>
            <person name="Margeot A."/>
            <person name="Metz B."/>
            <person name="Misra M."/>
            <person name="Nevalainen H."/>
            <person name="Omann M."/>
            <person name="Packer N."/>
            <person name="Perrone G."/>
            <person name="Uresti-Rivera E.E."/>
            <person name="Salamov A."/>
            <person name="Schmoll M."/>
            <person name="Seiboth B."/>
            <person name="Shapiro H."/>
            <person name="Sukno S."/>
            <person name="Tamayo-Ramos J.A."/>
            <person name="Tisch D."/>
            <person name="Wiest A."/>
            <person name="Wilkinson H.H."/>
            <person name="Zhang M."/>
            <person name="Coutinho P.M."/>
            <person name="Kenerley C.M."/>
            <person name="Monte E."/>
            <person name="Baker S.E."/>
            <person name="Grigoriev I.V."/>
        </authorList>
    </citation>
    <scope>NUCLEOTIDE SEQUENCE [LARGE SCALE GENOMIC DNA]</scope>
    <source>
        <strain evidence="4">Gv29-8 / FGSC 10586</strain>
    </source>
</reference>
<evidence type="ECO:0000313" key="3">
    <source>
        <dbReference type="EMBL" id="EHK26403.1"/>
    </source>
</evidence>
<dbReference type="HOGENOM" id="CLU_1661011_0_0_1"/>
<sequence>MNVDGPIKPAREAASRETKTTTQESKSQELRRRWEELVLLVRDIRQKYLELKALEERCNEVNQAFEEDEVELNIAELALEERETEMPNLVEAFRVKLIVSEVRQALELEINDVDHDNHQQQHEERMARGCCLLQKWEELAAKAKSASKLLDEINKLMEE</sequence>
<keyword evidence="4" id="KW-1185">Reference proteome</keyword>
<dbReference type="VEuPathDB" id="FungiDB:TRIVIDRAFT_63713"/>
<dbReference type="AlphaFoldDB" id="G9MFV2"/>
<gene>
    <name evidence="3" type="ORF">TRIVIDRAFT_63713</name>
</gene>
<feature type="compositionally biased region" description="Basic and acidic residues" evidence="2">
    <location>
        <begin position="9"/>
        <end position="19"/>
    </location>
</feature>
<comment type="caution">
    <text evidence="3">The sequence shown here is derived from an EMBL/GenBank/DDBJ whole genome shotgun (WGS) entry which is preliminary data.</text>
</comment>
<name>G9MFV2_HYPVG</name>
<feature type="coiled-coil region" evidence="1">
    <location>
        <begin position="103"/>
        <end position="159"/>
    </location>
</feature>
<dbReference type="EMBL" id="ABDF02000002">
    <property type="protein sequence ID" value="EHK26403.1"/>
    <property type="molecule type" value="Genomic_DNA"/>
</dbReference>
<feature type="region of interest" description="Disordered" evidence="2">
    <location>
        <begin position="1"/>
        <end position="28"/>
    </location>
</feature>
<dbReference type="GeneID" id="25796514"/>
<dbReference type="Proteomes" id="UP000007115">
    <property type="component" value="Unassembled WGS sequence"/>
</dbReference>
<proteinExistence type="predicted"/>
<evidence type="ECO:0000313" key="4">
    <source>
        <dbReference type="Proteomes" id="UP000007115"/>
    </source>
</evidence>
<evidence type="ECO:0000256" key="2">
    <source>
        <dbReference type="SAM" id="MobiDB-lite"/>
    </source>
</evidence>
<evidence type="ECO:0000256" key="1">
    <source>
        <dbReference type="SAM" id="Coils"/>
    </source>
</evidence>